<evidence type="ECO:0000256" key="12">
    <source>
        <dbReference type="ARBA" id="ARBA00049187"/>
    </source>
</evidence>
<dbReference type="NCBIfam" id="TIGR01350">
    <property type="entry name" value="lipoamide_DH"/>
    <property type="match status" value="1"/>
</dbReference>
<dbReference type="InterPro" id="IPR004099">
    <property type="entry name" value="Pyr_nucl-diS_OxRdtase_dimer"/>
</dbReference>
<evidence type="ECO:0000256" key="10">
    <source>
        <dbReference type="ARBA" id="ARBA00023157"/>
    </source>
</evidence>
<dbReference type="InterPro" id="IPR001100">
    <property type="entry name" value="Pyr_nuc-diS_OxRdtase"/>
</dbReference>
<evidence type="ECO:0000256" key="9">
    <source>
        <dbReference type="ARBA" id="ARBA00023027"/>
    </source>
</evidence>
<dbReference type="PANTHER" id="PTHR22912:SF217">
    <property type="entry name" value="DIHYDROLIPOYL DEHYDROGENASE"/>
    <property type="match status" value="1"/>
</dbReference>
<dbReference type="PRINTS" id="PR00411">
    <property type="entry name" value="PNDRDTASEI"/>
</dbReference>
<feature type="binding site" evidence="14">
    <location>
        <position position="270"/>
    </location>
    <ligand>
        <name>NAD(+)</name>
        <dbReference type="ChEBI" id="CHEBI:57540"/>
    </ligand>
</feature>
<evidence type="ECO:0000256" key="16">
    <source>
        <dbReference type="RuleBase" id="RU003692"/>
    </source>
</evidence>
<keyword evidence="7 14" id="KW-0274">FAD</keyword>
<comment type="similarity">
    <text evidence="2 16">Belongs to the class-I pyridine nucleotide-disulfide oxidoreductase family.</text>
</comment>
<dbReference type="Proteomes" id="UP000184085">
    <property type="component" value="Unassembled WGS sequence"/>
</dbReference>
<keyword evidence="6 16" id="KW-0285">Flavoprotein</keyword>
<dbReference type="InterPro" id="IPR016156">
    <property type="entry name" value="FAD/NAD-linked_Rdtase_dimer_sf"/>
</dbReference>
<dbReference type="GO" id="GO:0050660">
    <property type="term" value="F:flavin adenine dinucleotide binding"/>
    <property type="evidence" value="ECO:0007669"/>
    <property type="project" value="InterPro"/>
</dbReference>
<protein>
    <recommendedName>
        <fullName evidence="4 16">Dihydrolipoyl dehydrogenase</fullName>
        <ecNumber evidence="3 16">1.8.1.4</ecNumber>
    </recommendedName>
</protein>
<evidence type="ECO:0000256" key="3">
    <source>
        <dbReference type="ARBA" id="ARBA00012608"/>
    </source>
</evidence>
<keyword evidence="9 14" id="KW-0520">NAD</keyword>
<evidence type="ECO:0000256" key="2">
    <source>
        <dbReference type="ARBA" id="ARBA00007532"/>
    </source>
</evidence>
<dbReference type="EMBL" id="FMJB01000055">
    <property type="protein sequence ID" value="SCM68472.1"/>
    <property type="molecule type" value="Genomic_DNA"/>
</dbReference>
<evidence type="ECO:0000256" key="5">
    <source>
        <dbReference type="ARBA" id="ARBA00022490"/>
    </source>
</evidence>
<dbReference type="InterPro" id="IPR050151">
    <property type="entry name" value="Class-I_Pyr_Nuc-Dis_Oxidored"/>
</dbReference>
<dbReference type="Pfam" id="PF07992">
    <property type="entry name" value="Pyr_redox_2"/>
    <property type="match status" value="1"/>
</dbReference>
<evidence type="ECO:0000256" key="8">
    <source>
        <dbReference type="ARBA" id="ARBA00023002"/>
    </source>
</evidence>
<organism evidence="19 20">
    <name type="scientific">Donghicola eburneus</name>
    <dbReference type="NCBI Taxonomy" id="393278"/>
    <lineage>
        <taxon>Bacteria</taxon>
        <taxon>Pseudomonadati</taxon>
        <taxon>Pseudomonadota</taxon>
        <taxon>Alphaproteobacteria</taxon>
        <taxon>Rhodobacterales</taxon>
        <taxon>Roseobacteraceae</taxon>
        <taxon>Donghicola</taxon>
    </lineage>
</organism>
<evidence type="ECO:0000256" key="15">
    <source>
        <dbReference type="PIRSR" id="PIRSR000350-4"/>
    </source>
</evidence>
<feature type="domain" description="Pyridine nucleotide-disulphide oxidoreductase dimerisation" evidence="17">
    <location>
        <begin position="345"/>
        <end position="453"/>
    </location>
</feature>
<evidence type="ECO:0000256" key="14">
    <source>
        <dbReference type="PIRSR" id="PIRSR000350-3"/>
    </source>
</evidence>
<dbReference type="PANTHER" id="PTHR22912">
    <property type="entry name" value="DISULFIDE OXIDOREDUCTASE"/>
    <property type="match status" value="1"/>
</dbReference>
<feature type="binding site" evidence="14">
    <location>
        <begin position="180"/>
        <end position="187"/>
    </location>
    <ligand>
        <name>NAD(+)</name>
        <dbReference type="ChEBI" id="CHEBI:57540"/>
    </ligand>
</feature>
<feature type="disulfide bond" description="Redox-active" evidence="15">
    <location>
        <begin position="43"/>
        <end position="48"/>
    </location>
</feature>
<comment type="cofactor">
    <cofactor evidence="14 16">
        <name>FAD</name>
        <dbReference type="ChEBI" id="CHEBI:57692"/>
    </cofactor>
    <text evidence="14 16">Binds 1 FAD per subunit.</text>
</comment>
<dbReference type="InterPro" id="IPR023753">
    <property type="entry name" value="FAD/NAD-binding_dom"/>
</dbReference>
<evidence type="ECO:0000259" key="17">
    <source>
        <dbReference type="Pfam" id="PF02852"/>
    </source>
</evidence>
<feature type="binding site" evidence="14">
    <location>
        <position position="52"/>
    </location>
    <ligand>
        <name>FAD</name>
        <dbReference type="ChEBI" id="CHEBI:57692"/>
    </ligand>
</feature>
<dbReference type="GO" id="GO:0005737">
    <property type="term" value="C:cytoplasm"/>
    <property type="evidence" value="ECO:0007669"/>
    <property type="project" value="UniProtKB-SubCell"/>
</dbReference>
<keyword evidence="10" id="KW-1015">Disulfide bond</keyword>
<dbReference type="Gene3D" id="3.30.390.30">
    <property type="match status" value="1"/>
</dbReference>
<dbReference type="SUPFAM" id="SSF51905">
    <property type="entry name" value="FAD/NAD(P)-binding domain"/>
    <property type="match status" value="1"/>
</dbReference>
<feature type="domain" description="FAD/NAD(P)-binding" evidence="18">
    <location>
        <begin position="6"/>
        <end position="325"/>
    </location>
</feature>
<comment type="subcellular location">
    <subcellularLocation>
        <location evidence="1">Cytoplasm</location>
    </subcellularLocation>
</comment>
<reference evidence="20" key="1">
    <citation type="submission" date="2016-09" db="EMBL/GenBank/DDBJ databases">
        <authorList>
            <person name="Wibberg D."/>
        </authorList>
    </citation>
    <scope>NUCLEOTIDE SEQUENCE [LARGE SCALE GENOMIC DNA]</scope>
</reference>
<evidence type="ECO:0000259" key="18">
    <source>
        <dbReference type="Pfam" id="PF07992"/>
    </source>
</evidence>
<evidence type="ECO:0000256" key="6">
    <source>
        <dbReference type="ARBA" id="ARBA00022630"/>
    </source>
</evidence>
<dbReference type="GO" id="GO:0004148">
    <property type="term" value="F:dihydrolipoyl dehydrogenase (NADH) activity"/>
    <property type="evidence" value="ECO:0007669"/>
    <property type="project" value="UniProtKB-EC"/>
</dbReference>
<accession>A0A1M4N0T5</accession>
<dbReference type="InterPro" id="IPR006258">
    <property type="entry name" value="Lipoamide_DH"/>
</dbReference>
<evidence type="ECO:0000313" key="19">
    <source>
        <dbReference type="EMBL" id="SCM68472.1"/>
    </source>
</evidence>
<feature type="binding site" evidence="14">
    <location>
        <position position="310"/>
    </location>
    <ligand>
        <name>FAD</name>
        <dbReference type="ChEBI" id="CHEBI:57692"/>
    </ligand>
</feature>
<dbReference type="FunFam" id="3.30.390.30:FF:000001">
    <property type="entry name" value="Dihydrolipoyl dehydrogenase"/>
    <property type="match status" value="1"/>
</dbReference>
<keyword evidence="14" id="KW-0547">Nucleotide-binding</keyword>
<dbReference type="SUPFAM" id="SSF55424">
    <property type="entry name" value="FAD/NAD-linked reductases, dimerisation (C-terminal) domain"/>
    <property type="match status" value="1"/>
</dbReference>
<feature type="binding site" evidence="14">
    <location>
        <position position="203"/>
    </location>
    <ligand>
        <name>NAD(+)</name>
        <dbReference type="ChEBI" id="CHEBI:57540"/>
    </ligand>
</feature>
<dbReference type="PROSITE" id="PS00076">
    <property type="entry name" value="PYRIDINE_REDOX_1"/>
    <property type="match status" value="1"/>
</dbReference>
<dbReference type="GO" id="GO:0006103">
    <property type="term" value="P:2-oxoglutarate metabolic process"/>
    <property type="evidence" value="ECO:0007669"/>
    <property type="project" value="TreeGrafter"/>
</dbReference>
<dbReference type="InterPro" id="IPR036188">
    <property type="entry name" value="FAD/NAD-bd_sf"/>
</dbReference>
<gene>
    <name evidence="19" type="primary">lpd1</name>
    <name evidence="19" type="ORF">KARMA_2691</name>
</gene>
<dbReference type="Pfam" id="PF02852">
    <property type="entry name" value="Pyr_redox_dim"/>
    <property type="match status" value="1"/>
</dbReference>
<evidence type="ECO:0000256" key="11">
    <source>
        <dbReference type="ARBA" id="ARBA00023284"/>
    </source>
</evidence>
<comment type="miscellaneous">
    <text evidence="16">The active site is a redox-active disulfide bond.</text>
</comment>
<dbReference type="RefSeq" id="WP_072707092.1">
    <property type="nucleotide sequence ID" value="NZ_FMJB01000055.1"/>
</dbReference>
<dbReference type="Gene3D" id="3.50.50.60">
    <property type="entry name" value="FAD/NAD(P)-binding domain"/>
    <property type="match status" value="2"/>
</dbReference>
<evidence type="ECO:0000256" key="13">
    <source>
        <dbReference type="PIRSR" id="PIRSR000350-2"/>
    </source>
</evidence>
<proteinExistence type="inferred from homology"/>
<feature type="active site" description="Proton acceptor" evidence="13">
    <location>
        <position position="443"/>
    </location>
</feature>
<keyword evidence="20" id="KW-1185">Reference proteome</keyword>
<keyword evidence="8 16" id="KW-0560">Oxidoreductase</keyword>
<dbReference type="PRINTS" id="PR00368">
    <property type="entry name" value="FADPNR"/>
</dbReference>
<keyword evidence="11 16" id="KW-0676">Redox-active center</keyword>
<name>A0A1M4N0T5_9RHOB</name>
<evidence type="ECO:0000256" key="4">
    <source>
        <dbReference type="ARBA" id="ARBA00016961"/>
    </source>
</evidence>
<dbReference type="AlphaFoldDB" id="A0A1M4N0T5"/>
<comment type="catalytic activity">
    <reaction evidence="12 16">
        <text>N(6)-[(R)-dihydrolipoyl]-L-lysyl-[protein] + NAD(+) = N(6)-[(R)-lipoyl]-L-lysyl-[protein] + NADH + H(+)</text>
        <dbReference type="Rhea" id="RHEA:15045"/>
        <dbReference type="Rhea" id="RHEA-COMP:10474"/>
        <dbReference type="Rhea" id="RHEA-COMP:10475"/>
        <dbReference type="ChEBI" id="CHEBI:15378"/>
        <dbReference type="ChEBI" id="CHEBI:57540"/>
        <dbReference type="ChEBI" id="CHEBI:57945"/>
        <dbReference type="ChEBI" id="CHEBI:83099"/>
        <dbReference type="ChEBI" id="CHEBI:83100"/>
        <dbReference type="EC" id="1.8.1.4"/>
    </reaction>
</comment>
<sequence>MAAKEFDVVVIGAGPGGYVAAIRAAQLGLKTAVVEREHMGGICLNWGCIPTKALLRSAEVYHTMHRAKDFGLSAENISFDLDAVVKRSRGVAKQLNGGVGHLLKKNKVTTIMGTATIPAKGKVSVKTDKGTEELVAKNIIVATGARARELPGLEADGDLVWTYKHALVPQKMPKKLLVIGSGAIGIEFASFYNTLGADTTVVEVQDRILPVEDAEIAAFAKKAFTKQGIKIKEKAMVKKLDRGNGKVTAHIEMGGKTTTEEFDTVISAVGIVANTGGIGLEEVGVKIDRSFAVTDEFCRTGVEGIYVIGDATNGPWLAHKASHEGVMVAEHIAGGHPHPVKPETIAGCTYCHPQIASVGLTEEKAKAAGYKITVGRFPFIGNGKAIALGEPEGMVKTVFDEKTGELLGAHMVGAEVTEMIQGYVIGQKLETTEADLMETVFPHPTLSEMMHESVLDAWDRAIHI</sequence>
<evidence type="ECO:0000256" key="7">
    <source>
        <dbReference type="ARBA" id="ARBA00022827"/>
    </source>
</evidence>
<evidence type="ECO:0000313" key="20">
    <source>
        <dbReference type="Proteomes" id="UP000184085"/>
    </source>
</evidence>
<dbReference type="PIRSF" id="PIRSF000350">
    <property type="entry name" value="Mercury_reductase_MerA"/>
    <property type="match status" value="1"/>
</dbReference>
<dbReference type="InterPro" id="IPR012999">
    <property type="entry name" value="Pyr_OxRdtase_I_AS"/>
</dbReference>
<keyword evidence="5" id="KW-0963">Cytoplasm</keyword>
<dbReference type="EC" id="1.8.1.4" evidence="3 16"/>
<evidence type="ECO:0000256" key="1">
    <source>
        <dbReference type="ARBA" id="ARBA00004496"/>
    </source>
</evidence>